<dbReference type="Gene3D" id="2.50.20.10">
    <property type="entry name" value="Lipoprotein localisation LolA/LolB/LppX"/>
    <property type="match status" value="1"/>
</dbReference>
<evidence type="ECO:0000259" key="1">
    <source>
        <dbReference type="Pfam" id="PF17131"/>
    </source>
</evidence>
<dbReference type="Pfam" id="PF17131">
    <property type="entry name" value="LolA_like"/>
    <property type="match status" value="1"/>
</dbReference>
<reference evidence="2 3" key="1">
    <citation type="submission" date="2019-07" db="EMBL/GenBank/DDBJ databases">
        <title>The pathways for chlorine oxyanion respiration interact through the shared metabolite chlorate.</title>
        <authorList>
            <person name="Barnum T.P."/>
            <person name="Cheng Y."/>
            <person name="Hill K.A."/>
            <person name="Lucas L.N."/>
            <person name="Carlson H.K."/>
            <person name="Coates J.D."/>
        </authorList>
    </citation>
    <scope>NUCLEOTIDE SEQUENCE [LARGE SCALE GENOMIC DNA]</scope>
    <source>
        <strain evidence="2">BK-3</strain>
    </source>
</reference>
<feature type="non-terminal residue" evidence="2">
    <location>
        <position position="1"/>
    </location>
</feature>
<sequence>YKPYLDKYWRPDQMDMLNHQTGKSTELLWQNYTFGNGLNDADFNKNSLKRAR</sequence>
<accession>A0A558CKX6</accession>
<dbReference type="InterPro" id="IPR033399">
    <property type="entry name" value="TP_0789-like"/>
</dbReference>
<dbReference type="AlphaFoldDB" id="A0A558CKX6"/>
<gene>
    <name evidence="2" type="ORF">FHK82_17240</name>
</gene>
<protein>
    <submittedName>
        <fullName evidence="2">Outer membrane lipoprotein-sorting protein</fullName>
    </submittedName>
</protein>
<organism evidence="2 3">
    <name type="scientific">Sedimenticola thiotaurini</name>
    <dbReference type="NCBI Taxonomy" id="1543721"/>
    <lineage>
        <taxon>Bacteria</taxon>
        <taxon>Pseudomonadati</taxon>
        <taxon>Pseudomonadota</taxon>
        <taxon>Gammaproteobacteria</taxon>
        <taxon>Chromatiales</taxon>
        <taxon>Sedimenticolaceae</taxon>
        <taxon>Sedimenticola</taxon>
    </lineage>
</organism>
<comment type="caution">
    <text evidence="2">The sequence shown here is derived from an EMBL/GenBank/DDBJ whole genome shotgun (WGS) entry which is preliminary data.</text>
</comment>
<evidence type="ECO:0000313" key="2">
    <source>
        <dbReference type="EMBL" id="TVT49423.1"/>
    </source>
</evidence>
<proteinExistence type="predicted"/>
<dbReference type="EMBL" id="VMRY01000122">
    <property type="protein sequence ID" value="TVT49423.1"/>
    <property type="molecule type" value="Genomic_DNA"/>
</dbReference>
<evidence type="ECO:0000313" key="3">
    <source>
        <dbReference type="Proteomes" id="UP000317355"/>
    </source>
</evidence>
<dbReference type="Proteomes" id="UP000317355">
    <property type="component" value="Unassembled WGS sequence"/>
</dbReference>
<feature type="domain" description="Uncharacterized protein TP-0789" evidence="1">
    <location>
        <begin position="5"/>
        <end position="50"/>
    </location>
</feature>
<name>A0A558CKX6_9GAMM</name>
<keyword evidence="2" id="KW-0449">Lipoprotein</keyword>